<dbReference type="PANTHER" id="PTHR34180:SF1">
    <property type="entry name" value="BETA-ALANYL-DOPAMINE_CARCININE HYDROLASE"/>
    <property type="match status" value="1"/>
</dbReference>
<dbReference type="PANTHER" id="PTHR34180">
    <property type="entry name" value="PEPTIDASE C45"/>
    <property type="match status" value="1"/>
</dbReference>
<dbReference type="InterPro" id="IPR005079">
    <property type="entry name" value="Peptidase_C45_hydrolase"/>
</dbReference>
<dbReference type="EMBL" id="JBHTCQ010000003">
    <property type="protein sequence ID" value="MFC7406432.1"/>
    <property type="molecule type" value="Genomic_DNA"/>
</dbReference>
<protein>
    <submittedName>
        <fullName evidence="2">C45 family autoproteolytic acyltransferase/hydrolase</fullName>
    </submittedName>
</protein>
<dbReference type="Proteomes" id="UP001596455">
    <property type="component" value="Unassembled WGS sequence"/>
</dbReference>
<dbReference type="RefSeq" id="WP_382395827.1">
    <property type="nucleotide sequence ID" value="NZ_JBHTCQ010000003.1"/>
</dbReference>
<dbReference type="Gene3D" id="3.60.60.10">
    <property type="entry name" value="Penicillin V Acylase, Chain A"/>
    <property type="match status" value="1"/>
</dbReference>
<comment type="caution">
    <text evidence="2">The sequence shown here is derived from an EMBL/GenBank/DDBJ whole genome shotgun (WGS) entry which is preliminary data.</text>
</comment>
<evidence type="ECO:0000313" key="3">
    <source>
        <dbReference type="Proteomes" id="UP001596455"/>
    </source>
</evidence>
<feature type="domain" description="Peptidase C45 hydrolase" evidence="1">
    <location>
        <begin position="150"/>
        <end position="278"/>
    </location>
</feature>
<sequence length="368" mass="38398">MKVHTWSTDEVDPGRHGEAYGARWAQQLVGATREYHDLFAAHGLAPTRVRELAEASAVDVARHAPGVAAELDGVARGSGLEPWWVAALNARTEILAVARAGATECSTAVHVPHDDGTSAGRAPRTLQTWDWNVGVGREGVVRTFRTSDGTRLAVFGEPGQAAKIGVSSRGVGVHLNILNHASDGAGGGVPVHVVARMILEQAEDLGHAVRIARSVPVSASTVLTVATAEPAAACVEISPAGVGVVTAVPGETLVHANHFLDPDLARGEAVAADSTTYRRMECLREHAGLVAIADPLERALALGAVPDAPVSVRPDPTLPRHRRSETKLTIALDVARHAVEYHPGAPADVTAEGWHRVAAPVGAAATSR</sequence>
<keyword evidence="2" id="KW-0808">Transferase</keyword>
<organism evidence="2 3">
    <name type="scientific">Georgenia alba</name>
    <dbReference type="NCBI Taxonomy" id="2233858"/>
    <lineage>
        <taxon>Bacteria</taxon>
        <taxon>Bacillati</taxon>
        <taxon>Actinomycetota</taxon>
        <taxon>Actinomycetes</taxon>
        <taxon>Micrococcales</taxon>
        <taxon>Bogoriellaceae</taxon>
        <taxon>Georgenia</taxon>
    </lineage>
</organism>
<name>A0ABW2QEQ0_9MICO</name>
<keyword evidence="3" id="KW-1185">Reference proteome</keyword>
<accession>A0ABW2QEQ0</accession>
<evidence type="ECO:0000313" key="2">
    <source>
        <dbReference type="EMBL" id="MFC7406432.1"/>
    </source>
</evidence>
<dbReference type="Pfam" id="PF03417">
    <property type="entry name" value="AAT"/>
    <property type="match status" value="1"/>
</dbReference>
<evidence type="ECO:0000259" key="1">
    <source>
        <dbReference type="Pfam" id="PF03417"/>
    </source>
</evidence>
<gene>
    <name evidence="2" type="ORF">ACFQQL_15040</name>
</gene>
<dbReference type="Gene3D" id="1.10.10.2120">
    <property type="match status" value="1"/>
</dbReference>
<dbReference type="InterPro" id="IPR047794">
    <property type="entry name" value="C45_proenzyme-like"/>
</dbReference>
<proteinExistence type="predicted"/>
<dbReference type="GO" id="GO:0016746">
    <property type="term" value="F:acyltransferase activity"/>
    <property type="evidence" value="ECO:0007669"/>
    <property type="project" value="UniProtKB-KW"/>
</dbReference>
<dbReference type="NCBIfam" id="NF040521">
    <property type="entry name" value="C45_proenzyme"/>
    <property type="match status" value="1"/>
</dbReference>
<reference evidence="3" key="1">
    <citation type="journal article" date="2019" name="Int. J. Syst. Evol. Microbiol.">
        <title>The Global Catalogue of Microorganisms (GCM) 10K type strain sequencing project: providing services to taxonomists for standard genome sequencing and annotation.</title>
        <authorList>
            <consortium name="The Broad Institute Genomics Platform"/>
            <consortium name="The Broad Institute Genome Sequencing Center for Infectious Disease"/>
            <person name="Wu L."/>
            <person name="Ma J."/>
        </authorList>
    </citation>
    <scope>NUCLEOTIDE SEQUENCE [LARGE SCALE GENOMIC DNA]</scope>
    <source>
        <strain evidence="3">JCM 1490</strain>
    </source>
</reference>
<dbReference type="InterPro" id="IPR047801">
    <property type="entry name" value="Peptidase_C45"/>
</dbReference>
<keyword evidence="2" id="KW-0012">Acyltransferase</keyword>